<dbReference type="Proteomes" id="UP001139311">
    <property type="component" value="Unassembled WGS sequence"/>
</dbReference>
<dbReference type="PANTHER" id="PTHR30290:SF64">
    <property type="entry name" value="ABC TRANSPORTER PERIPLASMIC BINDING PROTEIN"/>
    <property type="match status" value="1"/>
</dbReference>
<dbReference type="Gene3D" id="3.40.190.10">
    <property type="entry name" value="Periplasmic binding protein-like II"/>
    <property type="match status" value="1"/>
</dbReference>
<evidence type="ECO:0000313" key="6">
    <source>
        <dbReference type="Proteomes" id="UP001139311"/>
    </source>
</evidence>
<dbReference type="InterPro" id="IPR000914">
    <property type="entry name" value="SBP_5_dom"/>
</dbReference>
<evidence type="ECO:0000256" key="1">
    <source>
        <dbReference type="ARBA" id="ARBA00004418"/>
    </source>
</evidence>
<keyword evidence="3" id="KW-0732">Signal</keyword>
<comment type="subcellular location">
    <subcellularLocation>
        <location evidence="1">Periplasm</location>
    </subcellularLocation>
</comment>
<evidence type="ECO:0000259" key="4">
    <source>
        <dbReference type="Pfam" id="PF00496"/>
    </source>
</evidence>
<dbReference type="PIRSF" id="PIRSF002741">
    <property type="entry name" value="MppA"/>
    <property type="match status" value="1"/>
</dbReference>
<dbReference type="InterPro" id="IPR039424">
    <property type="entry name" value="SBP_5"/>
</dbReference>
<protein>
    <submittedName>
        <fullName evidence="5">Extracellular solute-binding protein</fullName>
    </submittedName>
</protein>
<dbReference type="EMBL" id="JAJAQI010000018">
    <property type="protein sequence ID" value="MCB4822751.1"/>
    <property type="molecule type" value="Genomic_DNA"/>
</dbReference>
<gene>
    <name evidence="5" type="ORF">LHA35_13520</name>
</gene>
<dbReference type="AlphaFoldDB" id="A0A9X1IEI3"/>
<dbReference type="PANTHER" id="PTHR30290">
    <property type="entry name" value="PERIPLASMIC BINDING COMPONENT OF ABC TRANSPORTER"/>
    <property type="match status" value="1"/>
</dbReference>
<dbReference type="GO" id="GO:0015833">
    <property type="term" value="P:peptide transport"/>
    <property type="evidence" value="ECO:0007669"/>
    <property type="project" value="TreeGrafter"/>
</dbReference>
<dbReference type="CDD" id="cd08497">
    <property type="entry name" value="MbnE-like"/>
    <property type="match status" value="1"/>
</dbReference>
<evidence type="ECO:0000256" key="2">
    <source>
        <dbReference type="ARBA" id="ARBA00005695"/>
    </source>
</evidence>
<reference evidence="5" key="1">
    <citation type="submission" date="2021-10" db="EMBL/GenBank/DDBJ databases">
        <title>Roseicella aerolatum sp. nov., isolated from aerosols of e-waste dismantling site.</title>
        <authorList>
            <person name="Qin T."/>
        </authorList>
    </citation>
    <scope>NUCLEOTIDE SEQUENCE</scope>
    <source>
        <strain evidence="5">GB24</strain>
    </source>
</reference>
<dbReference type="SUPFAM" id="SSF53850">
    <property type="entry name" value="Periplasmic binding protein-like II"/>
    <property type="match status" value="1"/>
</dbReference>
<proteinExistence type="inferred from homology"/>
<dbReference type="InterPro" id="IPR030678">
    <property type="entry name" value="Peptide/Ni-bd"/>
</dbReference>
<organism evidence="5 6">
    <name type="scientific">Roseicella aerolata</name>
    <dbReference type="NCBI Taxonomy" id="2883479"/>
    <lineage>
        <taxon>Bacteria</taxon>
        <taxon>Pseudomonadati</taxon>
        <taxon>Pseudomonadota</taxon>
        <taxon>Alphaproteobacteria</taxon>
        <taxon>Acetobacterales</taxon>
        <taxon>Roseomonadaceae</taxon>
        <taxon>Roseicella</taxon>
    </lineage>
</organism>
<keyword evidence="6" id="KW-1185">Reference proteome</keyword>
<dbReference type="RefSeq" id="WP_226608800.1">
    <property type="nucleotide sequence ID" value="NZ_JAJAQI010000018.1"/>
</dbReference>
<dbReference type="Pfam" id="PF00496">
    <property type="entry name" value="SBP_bac_5"/>
    <property type="match status" value="1"/>
</dbReference>
<dbReference type="GO" id="GO:1904680">
    <property type="term" value="F:peptide transmembrane transporter activity"/>
    <property type="evidence" value="ECO:0007669"/>
    <property type="project" value="TreeGrafter"/>
</dbReference>
<evidence type="ECO:0000256" key="3">
    <source>
        <dbReference type="ARBA" id="ARBA00022729"/>
    </source>
</evidence>
<comment type="similarity">
    <text evidence="2">Belongs to the bacterial solute-binding protein 5 family.</text>
</comment>
<name>A0A9X1IEI3_9PROT</name>
<feature type="domain" description="Solute-binding protein family 5" evidence="4">
    <location>
        <begin position="127"/>
        <end position="523"/>
    </location>
</feature>
<dbReference type="GO" id="GO:0043190">
    <property type="term" value="C:ATP-binding cassette (ABC) transporter complex"/>
    <property type="evidence" value="ECO:0007669"/>
    <property type="project" value="InterPro"/>
</dbReference>
<dbReference type="GO" id="GO:0042884">
    <property type="term" value="P:microcin transport"/>
    <property type="evidence" value="ECO:0007669"/>
    <property type="project" value="TreeGrafter"/>
</dbReference>
<accession>A0A9X1IEI3</accession>
<dbReference type="Gene3D" id="3.10.105.10">
    <property type="entry name" value="Dipeptide-binding Protein, Domain 3"/>
    <property type="match status" value="1"/>
</dbReference>
<dbReference type="GO" id="GO:0030288">
    <property type="term" value="C:outer membrane-bounded periplasmic space"/>
    <property type="evidence" value="ECO:0007669"/>
    <property type="project" value="TreeGrafter"/>
</dbReference>
<sequence length="632" mass="72012">MHRRDLLANGVTLGLALPALTILPWGRAAGAATPAGKAGPDGTIRTHALSLLGDPALPADFRHWPWVNPDAPKGGEIALTALGSFDSFNQFILRGTAAVGLGNLYDTLLKESAEEASTEYCHLAGMIEVPADRMGVTFELRPEAKWHDGRPITPEDVVWTFNTLRAQGRPFYRAYWADVAEVMAEGGRRVVFRFRNNENRELALILGQMPVLPKHWWEGRDFSRPLLDIPLGSGPYRLERFEAGRSLVYRRVENYWARDLPTMKGTANFDSMRYEYFRDSTVALEAFKAGQIDFRTENIAKEWATAYDFPAVRRGLVKRDEIRHELPTGMQAFAMNLRRPLFQDARVRRALIEVFDFEWMNANLFYGSYARTTSYFSNSELASSGVPQGRELEILEKYRGKVPDRLFTEEYRLPVTDGSGNNREGLRRALDLLRQAGWTVRDRRLVNARGENFAFEILLNGPSFERVALPYIRSLERLGMEPRVRTVDPAQYQVRMDAFDYDMTVDVIGQSLSPGNEQRDYFTCAKAQENGSQNIAGICDPVIDELVEMVVGAPDREELVARTRALDRVLLWNDFMVPNWHSRTFRVAYWDKLGRPPRNPKYALALDSWWVEPARVGVVEQGKRETQQPPRQ</sequence>
<evidence type="ECO:0000313" key="5">
    <source>
        <dbReference type="EMBL" id="MCB4822751.1"/>
    </source>
</evidence>
<comment type="caution">
    <text evidence="5">The sequence shown here is derived from an EMBL/GenBank/DDBJ whole genome shotgun (WGS) entry which is preliminary data.</text>
</comment>